<sequence length="436" mass="45491">MAPLRRLGGLAQLARCPLATSTPSLSHIAAGTSSDSYGAWPRNNLNSHHGVRHSSTSTSSSLSDLPPLAASSALEDSAVAALFNPAQLGTQVWEGAHAAWGLPWWATIPAATLGLRAALLPLSLRAYAASANVALLHRAVGLAGEVGRAVAEAQAAGRRTQQQEEEDEGKQQQQPSSSSSTGSVELGRVDLVRRVLAHLRQVHGAPSFGWYLGNAAVQAPLLLSLTSALQRMSDTMWPGLNTEGTLYFGDLTSPPVFLQTMSTPYGTAGAMIPLALVLLYVSAVDKSAGAGSPGINAALKLLAVPLYCASLLQPHAVLLYWLTHAASQLGLYGALERLPGLRRAVGAPELLVEAEREEQGGGGAGAGQHQQQGAEEASSPAGPAVASPSLDDLLLALSESYQRAGRREAARGCLHALLARQPHHPQAAERLRQLEA</sequence>
<evidence type="ECO:0000313" key="7">
    <source>
        <dbReference type="EMBL" id="GFR40737.1"/>
    </source>
</evidence>
<gene>
    <name evidence="7" type="ORF">Agub_g1347</name>
</gene>
<dbReference type="PANTHER" id="PTHR12428">
    <property type="entry name" value="OXA1"/>
    <property type="match status" value="1"/>
</dbReference>
<feature type="compositionally biased region" description="Low complexity" evidence="6">
    <location>
        <begin position="171"/>
        <end position="180"/>
    </location>
</feature>
<dbReference type="AlphaFoldDB" id="A0AAD3DHX6"/>
<comment type="similarity">
    <text evidence="2">Belongs to the OXA1/ALB3/YidC (TC 2.A.9.2) family.</text>
</comment>
<evidence type="ECO:0000256" key="6">
    <source>
        <dbReference type="SAM" id="MobiDB-lite"/>
    </source>
</evidence>
<evidence type="ECO:0000256" key="1">
    <source>
        <dbReference type="ARBA" id="ARBA00004141"/>
    </source>
</evidence>
<evidence type="ECO:0000256" key="3">
    <source>
        <dbReference type="ARBA" id="ARBA00022692"/>
    </source>
</evidence>
<evidence type="ECO:0000313" key="8">
    <source>
        <dbReference type="Proteomes" id="UP001054857"/>
    </source>
</evidence>
<dbReference type="GO" id="GO:0051205">
    <property type="term" value="P:protein insertion into membrane"/>
    <property type="evidence" value="ECO:0007669"/>
    <property type="project" value="TreeGrafter"/>
</dbReference>
<dbReference type="GO" id="GO:0032977">
    <property type="term" value="F:membrane insertase activity"/>
    <property type="evidence" value="ECO:0007669"/>
    <property type="project" value="InterPro"/>
</dbReference>
<evidence type="ECO:0000256" key="4">
    <source>
        <dbReference type="ARBA" id="ARBA00022989"/>
    </source>
</evidence>
<feature type="region of interest" description="Disordered" evidence="6">
    <location>
        <begin position="153"/>
        <end position="184"/>
    </location>
</feature>
<keyword evidence="3" id="KW-0812">Transmembrane</keyword>
<keyword evidence="5" id="KW-0472">Membrane</keyword>
<keyword evidence="4" id="KW-1133">Transmembrane helix</keyword>
<organism evidence="7 8">
    <name type="scientific">Astrephomene gubernaculifera</name>
    <dbReference type="NCBI Taxonomy" id="47775"/>
    <lineage>
        <taxon>Eukaryota</taxon>
        <taxon>Viridiplantae</taxon>
        <taxon>Chlorophyta</taxon>
        <taxon>core chlorophytes</taxon>
        <taxon>Chlorophyceae</taxon>
        <taxon>CS clade</taxon>
        <taxon>Chlamydomonadales</taxon>
        <taxon>Astrephomenaceae</taxon>
        <taxon>Astrephomene</taxon>
    </lineage>
</organism>
<dbReference type="GO" id="GO:0010027">
    <property type="term" value="P:thylakoid membrane organization"/>
    <property type="evidence" value="ECO:0007669"/>
    <property type="project" value="TreeGrafter"/>
</dbReference>
<evidence type="ECO:0000256" key="2">
    <source>
        <dbReference type="ARBA" id="ARBA00010583"/>
    </source>
</evidence>
<feature type="compositionally biased region" description="Low complexity" evidence="6">
    <location>
        <begin position="367"/>
        <end position="386"/>
    </location>
</feature>
<dbReference type="GO" id="GO:0072598">
    <property type="term" value="P:protein localization to chloroplast"/>
    <property type="evidence" value="ECO:0007669"/>
    <property type="project" value="TreeGrafter"/>
</dbReference>
<protein>
    <submittedName>
        <fullName evidence="7">Uncharacterized protein</fullName>
    </submittedName>
</protein>
<accession>A0AAD3DHX6</accession>
<dbReference type="PANTHER" id="PTHR12428:SF14">
    <property type="entry name" value="ALBINO3-LIKE PROTEIN 1, CHLOROPLASTIC"/>
    <property type="match status" value="1"/>
</dbReference>
<proteinExistence type="inferred from homology"/>
<dbReference type="InterPro" id="IPR001708">
    <property type="entry name" value="YidC/ALB3/OXA1/COX18"/>
</dbReference>
<reference evidence="7 8" key="1">
    <citation type="journal article" date="2021" name="Sci. Rep.">
        <title>Genome sequencing of the multicellular alga Astrephomene provides insights into convergent evolution of germ-soma differentiation.</title>
        <authorList>
            <person name="Yamashita S."/>
            <person name="Yamamoto K."/>
            <person name="Matsuzaki R."/>
            <person name="Suzuki S."/>
            <person name="Yamaguchi H."/>
            <person name="Hirooka S."/>
            <person name="Minakuchi Y."/>
            <person name="Miyagishima S."/>
            <person name="Kawachi M."/>
            <person name="Toyoda A."/>
            <person name="Nozaki H."/>
        </authorList>
    </citation>
    <scope>NUCLEOTIDE SEQUENCE [LARGE SCALE GENOMIC DNA]</scope>
    <source>
        <strain evidence="7 8">NIES-4017</strain>
    </source>
</reference>
<feature type="region of interest" description="Disordered" evidence="6">
    <location>
        <begin position="355"/>
        <end position="386"/>
    </location>
</feature>
<evidence type="ECO:0000256" key="5">
    <source>
        <dbReference type="ARBA" id="ARBA00023136"/>
    </source>
</evidence>
<dbReference type="GO" id="GO:0009535">
    <property type="term" value="C:chloroplast thylakoid membrane"/>
    <property type="evidence" value="ECO:0007669"/>
    <property type="project" value="TreeGrafter"/>
</dbReference>
<name>A0AAD3DHX6_9CHLO</name>
<comment type="subcellular location">
    <subcellularLocation>
        <location evidence="1">Membrane</location>
        <topology evidence="1">Multi-pass membrane protein</topology>
    </subcellularLocation>
</comment>
<dbReference type="Proteomes" id="UP001054857">
    <property type="component" value="Unassembled WGS sequence"/>
</dbReference>
<keyword evidence="8" id="KW-1185">Reference proteome</keyword>
<dbReference type="EMBL" id="BMAR01000001">
    <property type="protein sequence ID" value="GFR40737.1"/>
    <property type="molecule type" value="Genomic_DNA"/>
</dbReference>
<comment type="caution">
    <text evidence="7">The sequence shown here is derived from an EMBL/GenBank/DDBJ whole genome shotgun (WGS) entry which is preliminary data.</text>
</comment>